<dbReference type="NCBIfam" id="TIGR01525">
    <property type="entry name" value="ATPase-IB_hvy"/>
    <property type="match status" value="1"/>
</dbReference>
<organism evidence="13 14">
    <name type="scientific">Kineococcus gynurae</name>
    <dbReference type="NCBI Taxonomy" id="452979"/>
    <lineage>
        <taxon>Bacteria</taxon>
        <taxon>Bacillati</taxon>
        <taxon>Actinomycetota</taxon>
        <taxon>Actinomycetes</taxon>
        <taxon>Kineosporiales</taxon>
        <taxon>Kineosporiaceae</taxon>
        <taxon>Kineococcus</taxon>
    </lineage>
</organism>
<dbReference type="SFLD" id="SFLDS00003">
    <property type="entry name" value="Haloacid_Dehalogenase"/>
    <property type="match status" value="1"/>
</dbReference>
<keyword evidence="14" id="KW-1185">Reference proteome</keyword>
<dbReference type="CDD" id="cd02094">
    <property type="entry name" value="P-type_ATPase_Cu-like"/>
    <property type="match status" value="1"/>
</dbReference>
<feature type="transmembrane region" description="Helical" evidence="10">
    <location>
        <begin position="753"/>
        <end position="775"/>
    </location>
</feature>
<dbReference type="EMBL" id="JBHMDM010000001">
    <property type="protein sequence ID" value="MFB9375872.1"/>
    <property type="molecule type" value="Genomic_DNA"/>
</dbReference>
<keyword evidence="4 10" id="KW-0479">Metal-binding</keyword>
<evidence type="ECO:0000256" key="9">
    <source>
        <dbReference type="ARBA" id="ARBA00023136"/>
    </source>
</evidence>
<dbReference type="SFLD" id="SFLDF00027">
    <property type="entry name" value="p-type_atpase"/>
    <property type="match status" value="1"/>
</dbReference>
<keyword evidence="5 10" id="KW-0547">Nucleotide-binding</keyword>
<comment type="caution">
    <text evidence="13">The sequence shown here is derived from an EMBL/GenBank/DDBJ whole genome shotgun (WGS) entry which is preliminary data.</text>
</comment>
<evidence type="ECO:0000256" key="3">
    <source>
        <dbReference type="ARBA" id="ARBA00022692"/>
    </source>
</evidence>
<comment type="subcellular location">
    <subcellularLocation>
        <location evidence="1">Cell membrane</location>
        <topology evidence="1">Multi-pass membrane protein</topology>
    </subcellularLocation>
</comment>
<dbReference type="NCBIfam" id="TIGR01511">
    <property type="entry name" value="ATPase-IB1_Cu"/>
    <property type="match status" value="1"/>
</dbReference>
<dbReference type="SUPFAM" id="SSF81665">
    <property type="entry name" value="Calcium ATPase, transmembrane domain M"/>
    <property type="match status" value="1"/>
</dbReference>
<feature type="transmembrane region" description="Helical" evidence="10">
    <location>
        <begin position="728"/>
        <end position="747"/>
    </location>
</feature>
<dbReference type="PRINTS" id="PR00119">
    <property type="entry name" value="CATATPASE"/>
</dbReference>
<keyword evidence="8 10" id="KW-1133">Transmembrane helix</keyword>
<dbReference type="InterPro" id="IPR023214">
    <property type="entry name" value="HAD_sf"/>
</dbReference>
<dbReference type="PRINTS" id="PR00943">
    <property type="entry name" value="CUATPASE"/>
</dbReference>
<feature type="region of interest" description="Disordered" evidence="11">
    <location>
        <begin position="1"/>
        <end position="20"/>
    </location>
</feature>
<dbReference type="SUPFAM" id="SSF47240">
    <property type="entry name" value="Ferritin-like"/>
    <property type="match status" value="1"/>
</dbReference>
<feature type="transmembrane region" description="Helical" evidence="10">
    <location>
        <begin position="193"/>
        <end position="219"/>
    </location>
</feature>
<dbReference type="InterPro" id="IPR018303">
    <property type="entry name" value="ATPase_P-typ_P_site"/>
</dbReference>
<dbReference type="InterPro" id="IPR044492">
    <property type="entry name" value="P_typ_ATPase_HD_dom"/>
</dbReference>
<dbReference type="PANTHER" id="PTHR43520:SF8">
    <property type="entry name" value="P-TYPE CU(+) TRANSPORTER"/>
    <property type="match status" value="1"/>
</dbReference>
<comment type="similarity">
    <text evidence="2 10">Belongs to the cation transport ATPase (P-type) (TC 3.A.3) family. Type IB subfamily.</text>
</comment>
<proteinExistence type="inferred from homology"/>
<dbReference type="InterPro" id="IPR007029">
    <property type="entry name" value="YHS_dom"/>
</dbReference>
<protein>
    <submittedName>
        <fullName evidence="13">Heavy metal translocating P-type ATPase</fullName>
    </submittedName>
</protein>
<evidence type="ECO:0000256" key="10">
    <source>
        <dbReference type="RuleBase" id="RU362081"/>
    </source>
</evidence>
<dbReference type="InterPro" id="IPR001757">
    <property type="entry name" value="P_typ_ATPase"/>
</dbReference>
<sequence length="782" mass="80190">MAPHCSSAPVTRAPRTDPVCGMSVAPDAPLSVEHAGTRYGFCSEGCRSRFQGDPEKWLTGRPGAGHEEGRTHPQQSGSTAAAGWTCPMHPEVRRDGPGSCPECGMALEPVEVSGEETPNVELEDLRRRLRVGIVLTVPILMLEMGSHLVPALHHAIPGDVSAWVQLALATPVVGWAGWPFLQRGWTSVRTRRLNMFTLVALGTVTAWAASALATLVPGIVPASFREPDGSVAVYFEAAAVITVLVLLGQVLELRARDRTTGAVRALLRLRPDTARRLDPGGGETEVALDDVGVGDRLRVRPGDRVPVDGTVESGKAAVEESLVTGESLPVAKGPGDGVVGGTVVADGTLVVRAEHVGRDTVLARIVALVGEAQRTRTRVQRTADRVAAIFVPVVLLVAVVAFVAWTLLGPDPAAAHGLVAAVAVVVIACPCALGLATPMSIMVAVGQGARLGVLVKDAAALERLADVDTLVVDKTGTLTAGRAEVVDVHLLPGFGRAEVLAAAAAVERGSAHPLARAVLAAAGDTPLDDVVGFDAPAGRGVRGVVAGRAVLLGNADLLREDGVDGTPLDEPAAAARRGGATAVLVALDGEPAAVLEVADPVREDAAATVGGLRAGGWDVVMLTGDDPATAAAVARRLGIERVEAGLRPEDKARIVGELRAAGRVVAMAGDGVNDAPALAAADVGVALGSGTDVAIESAGITLLHGDLGGLLRARDLSRRTMRNIRQNLGFAFAYNAAGIPVAAGVLYPVSGVLLSPAIAPAAMALSSVSVIANALRLRRARG</sequence>
<evidence type="ECO:0000313" key="13">
    <source>
        <dbReference type="EMBL" id="MFB9375872.1"/>
    </source>
</evidence>
<feature type="compositionally biased region" description="Basic and acidic residues" evidence="11">
    <location>
        <begin position="53"/>
        <end position="71"/>
    </location>
</feature>
<dbReference type="Gene3D" id="2.70.150.10">
    <property type="entry name" value="Calcium-transporting ATPase, cytoplasmic transduction domain A"/>
    <property type="match status" value="1"/>
</dbReference>
<dbReference type="InterPro" id="IPR023298">
    <property type="entry name" value="ATPase_P-typ_TM_dom_sf"/>
</dbReference>
<gene>
    <name evidence="13" type="ORF">ACFFVI_02715</name>
</gene>
<dbReference type="NCBIfam" id="TIGR01512">
    <property type="entry name" value="ATPase-IB2_Cd"/>
    <property type="match status" value="1"/>
</dbReference>
<evidence type="ECO:0000256" key="11">
    <source>
        <dbReference type="SAM" id="MobiDB-lite"/>
    </source>
</evidence>
<keyword evidence="6 10" id="KW-0067">ATP-binding</keyword>
<feature type="transmembrane region" description="Helical" evidence="10">
    <location>
        <begin position="131"/>
        <end position="156"/>
    </location>
</feature>
<dbReference type="InterPro" id="IPR027256">
    <property type="entry name" value="P-typ_ATPase_IB"/>
</dbReference>
<dbReference type="Proteomes" id="UP001589748">
    <property type="component" value="Unassembled WGS sequence"/>
</dbReference>
<dbReference type="InterPro" id="IPR008250">
    <property type="entry name" value="ATPase_P-typ_transduc_dom_A_sf"/>
</dbReference>
<dbReference type="PROSITE" id="PS00154">
    <property type="entry name" value="ATPASE_E1_E2"/>
    <property type="match status" value="1"/>
</dbReference>
<dbReference type="SUPFAM" id="SSF81653">
    <property type="entry name" value="Calcium ATPase, transduction domain A"/>
    <property type="match status" value="1"/>
</dbReference>
<keyword evidence="9 10" id="KW-0472">Membrane</keyword>
<dbReference type="Pfam" id="PF00702">
    <property type="entry name" value="Hydrolase"/>
    <property type="match status" value="1"/>
</dbReference>
<dbReference type="InterPro" id="IPR012348">
    <property type="entry name" value="RNR-like"/>
</dbReference>
<dbReference type="Gene3D" id="3.40.50.1000">
    <property type="entry name" value="HAD superfamily/HAD-like"/>
    <property type="match status" value="1"/>
</dbReference>
<feature type="transmembrane region" description="Helical" evidence="10">
    <location>
        <begin position="162"/>
        <end position="181"/>
    </location>
</feature>
<feature type="transmembrane region" description="Helical" evidence="10">
    <location>
        <begin position="231"/>
        <end position="251"/>
    </location>
</feature>
<feature type="transmembrane region" description="Helical" evidence="10">
    <location>
        <begin position="414"/>
        <end position="436"/>
    </location>
</feature>
<accession>A0ABV5LP58</accession>
<evidence type="ECO:0000256" key="5">
    <source>
        <dbReference type="ARBA" id="ARBA00022741"/>
    </source>
</evidence>
<dbReference type="Gene3D" id="3.40.1110.10">
    <property type="entry name" value="Calcium-transporting ATPase, cytoplasmic domain N"/>
    <property type="match status" value="1"/>
</dbReference>
<dbReference type="InterPro" id="IPR023299">
    <property type="entry name" value="ATPase_P-typ_cyto_dom_N"/>
</dbReference>
<evidence type="ECO:0000256" key="8">
    <source>
        <dbReference type="ARBA" id="ARBA00022989"/>
    </source>
</evidence>
<feature type="transmembrane region" description="Helical" evidence="10">
    <location>
        <begin position="386"/>
        <end position="408"/>
    </location>
</feature>
<dbReference type="InterPro" id="IPR011017">
    <property type="entry name" value="TRASH_dom"/>
</dbReference>
<evidence type="ECO:0000256" key="1">
    <source>
        <dbReference type="ARBA" id="ARBA00004651"/>
    </source>
</evidence>
<evidence type="ECO:0000313" key="14">
    <source>
        <dbReference type="Proteomes" id="UP001589748"/>
    </source>
</evidence>
<name>A0ABV5LP58_9ACTN</name>
<dbReference type="PANTHER" id="PTHR43520">
    <property type="entry name" value="ATP7, ISOFORM B"/>
    <property type="match status" value="1"/>
</dbReference>
<dbReference type="InterPro" id="IPR009078">
    <property type="entry name" value="Ferritin-like_SF"/>
</dbReference>
<evidence type="ECO:0000259" key="12">
    <source>
        <dbReference type="SMART" id="SM00746"/>
    </source>
</evidence>
<dbReference type="Gene3D" id="1.10.620.20">
    <property type="entry name" value="Ribonucleotide Reductase, subunit A"/>
    <property type="match status" value="1"/>
</dbReference>
<dbReference type="Pfam" id="PF00122">
    <property type="entry name" value="E1-E2_ATPase"/>
    <property type="match status" value="1"/>
</dbReference>
<dbReference type="InterPro" id="IPR059000">
    <property type="entry name" value="ATPase_P-type_domA"/>
</dbReference>
<feature type="region of interest" description="Disordered" evidence="11">
    <location>
        <begin position="53"/>
        <end position="82"/>
    </location>
</feature>
<feature type="domain" description="TRASH" evidence="12">
    <location>
        <begin position="17"/>
        <end position="54"/>
    </location>
</feature>
<evidence type="ECO:0000256" key="7">
    <source>
        <dbReference type="ARBA" id="ARBA00022967"/>
    </source>
</evidence>
<keyword evidence="3 10" id="KW-0812">Transmembrane</keyword>
<dbReference type="NCBIfam" id="TIGR01494">
    <property type="entry name" value="ATPase_P-type"/>
    <property type="match status" value="1"/>
</dbReference>
<dbReference type="Pfam" id="PF04945">
    <property type="entry name" value="YHS"/>
    <property type="match status" value="1"/>
</dbReference>
<dbReference type="InterPro" id="IPR036412">
    <property type="entry name" value="HAD-like_sf"/>
</dbReference>
<evidence type="ECO:0000256" key="6">
    <source>
        <dbReference type="ARBA" id="ARBA00022840"/>
    </source>
</evidence>
<dbReference type="RefSeq" id="WP_380155325.1">
    <property type="nucleotide sequence ID" value="NZ_JBHMDM010000001.1"/>
</dbReference>
<dbReference type="SMART" id="SM00746">
    <property type="entry name" value="TRASH"/>
    <property type="match status" value="1"/>
</dbReference>
<keyword evidence="7" id="KW-1278">Translocase</keyword>
<keyword evidence="10" id="KW-1003">Cell membrane</keyword>
<dbReference type="InterPro" id="IPR045800">
    <property type="entry name" value="HMBD"/>
</dbReference>
<dbReference type="Pfam" id="PF19335">
    <property type="entry name" value="HMBD"/>
    <property type="match status" value="1"/>
</dbReference>
<evidence type="ECO:0000256" key="4">
    <source>
        <dbReference type="ARBA" id="ARBA00022723"/>
    </source>
</evidence>
<reference evidence="13 14" key="1">
    <citation type="submission" date="2024-09" db="EMBL/GenBank/DDBJ databases">
        <authorList>
            <person name="Sun Q."/>
            <person name="Mori K."/>
        </authorList>
    </citation>
    <scope>NUCLEOTIDE SEQUENCE [LARGE SCALE GENOMIC DNA]</scope>
    <source>
        <strain evidence="13 14">TISTR 1856</strain>
    </source>
</reference>
<dbReference type="SFLD" id="SFLDG00002">
    <property type="entry name" value="C1.7:_P-type_atpase_like"/>
    <property type="match status" value="1"/>
</dbReference>
<dbReference type="SUPFAM" id="SSF56784">
    <property type="entry name" value="HAD-like"/>
    <property type="match status" value="1"/>
</dbReference>
<evidence type="ECO:0000256" key="2">
    <source>
        <dbReference type="ARBA" id="ARBA00006024"/>
    </source>
</evidence>